<gene>
    <name evidence="1" type="ORF">FHR33_005359</name>
</gene>
<sequence>MQRFERLTLEEARTLSRNQLLPRIEDEQKYWYERINGGQMRVGDDRAFKTFNEIMHVVINPDTRAPQDQDYWTKPLGELGDL</sequence>
<dbReference type="GeneID" id="95391683"/>
<protein>
    <submittedName>
        <fullName evidence="1">Uncharacterized protein</fullName>
    </submittedName>
</protein>
<evidence type="ECO:0000313" key="2">
    <source>
        <dbReference type="Proteomes" id="UP000579945"/>
    </source>
</evidence>
<evidence type="ECO:0000313" key="1">
    <source>
        <dbReference type="EMBL" id="MBB3729499.1"/>
    </source>
</evidence>
<accession>A0A7W5VDB8</accession>
<reference evidence="1 2" key="1">
    <citation type="submission" date="2020-08" db="EMBL/GenBank/DDBJ databases">
        <title>Sequencing the genomes of 1000 actinobacteria strains.</title>
        <authorList>
            <person name="Klenk H.-P."/>
        </authorList>
    </citation>
    <scope>NUCLEOTIDE SEQUENCE [LARGE SCALE GENOMIC DNA]</scope>
    <source>
        <strain evidence="1 2">DSM 44320</strain>
    </source>
</reference>
<name>A0A7W5VDB8_9ACTN</name>
<dbReference type="AlphaFoldDB" id="A0A7W5VDB8"/>
<dbReference type="RefSeq" id="WP_183652863.1">
    <property type="nucleotide sequence ID" value="NZ_BAAAXX010000021.1"/>
</dbReference>
<dbReference type="Proteomes" id="UP000579945">
    <property type="component" value="Unassembled WGS sequence"/>
</dbReference>
<dbReference type="EMBL" id="JACIBV010000001">
    <property type="protein sequence ID" value="MBB3729499.1"/>
    <property type="molecule type" value="Genomic_DNA"/>
</dbReference>
<comment type="caution">
    <text evidence="1">The sequence shown here is derived from an EMBL/GenBank/DDBJ whole genome shotgun (WGS) entry which is preliminary data.</text>
</comment>
<proteinExistence type="predicted"/>
<keyword evidence="2" id="KW-1185">Reference proteome</keyword>
<organism evidence="1 2">
    <name type="scientific">Nonomuraea dietziae</name>
    <dbReference type="NCBI Taxonomy" id="65515"/>
    <lineage>
        <taxon>Bacteria</taxon>
        <taxon>Bacillati</taxon>
        <taxon>Actinomycetota</taxon>
        <taxon>Actinomycetes</taxon>
        <taxon>Streptosporangiales</taxon>
        <taxon>Streptosporangiaceae</taxon>
        <taxon>Nonomuraea</taxon>
    </lineage>
</organism>